<keyword evidence="8" id="KW-1185">Reference proteome</keyword>
<dbReference type="PRINTS" id="PR01021">
    <property type="entry name" value="OMPADOMAIN"/>
</dbReference>
<dbReference type="PROSITE" id="PS51123">
    <property type="entry name" value="OMPA_2"/>
    <property type="match status" value="1"/>
</dbReference>
<reference evidence="7 8" key="1">
    <citation type="submission" date="2022-06" db="EMBL/GenBank/DDBJ databases">
        <title>Thiomicrohabdus sp. nov, an obligately chemolithoautotrophic, sulfur-oxidizing bacterium isolated from beach of Guanyin Mountain. Amoy.</title>
        <authorList>
            <person name="Zhu H."/>
        </authorList>
    </citation>
    <scope>NUCLEOTIDE SEQUENCE [LARGE SCALE GENOMIC DNA]</scope>
    <source>
        <strain evidence="7 8">XGS-01</strain>
    </source>
</reference>
<feature type="signal peptide" evidence="5">
    <location>
        <begin position="1"/>
        <end position="21"/>
    </location>
</feature>
<dbReference type="PROSITE" id="PS51257">
    <property type="entry name" value="PROKAR_LIPOPROTEIN"/>
    <property type="match status" value="1"/>
</dbReference>
<name>A0ABY8CB34_9GAMM</name>
<accession>A0ABY8CB34</accession>
<feature type="domain" description="OmpA-like" evidence="6">
    <location>
        <begin position="99"/>
        <end position="215"/>
    </location>
</feature>
<dbReference type="InterPro" id="IPR036737">
    <property type="entry name" value="OmpA-like_sf"/>
</dbReference>
<dbReference type="PANTHER" id="PTHR30329:SF21">
    <property type="entry name" value="LIPOPROTEIN YIAD-RELATED"/>
    <property type="match status" value="1"/>
</dbReference>
<keyword evidence="3" id="KW-0998">Cell outer membrane</keyword>
<keyword evidence="2 4" id="KW-0472">Membrane</keyword>
<sequence length="215" mass="23159">MKRKLITAMAAATLISLTAGCANDPNRPAEERETERNVITGIAAVAGALAANAMGVDNNLGKVAVGALAGYTARQVYGDVQAGTASDPNTDVSAVNIGGQEYVQVEVKDVNFRSGSAQLEPYELTRLKPVLDTLQRHPNTRVHIEGHTDSDGSNSYNQQLSENRAKNVAFHLMDNGISRDRIVTYGYGEERPIAANTTAEGKRMNRRVTFLISEI</sequence>
<dbReference type="PROSITE" id="PS01068">
    <property type="entry name" value="OMPA_1"/>
    <property type="match status" value="1"/>
</dbReference>
<evidence type="ECO:0000259" key="6">
    <source>
        <dbReference type="PROSITE" id="PS51123"/>
    </source>
</evidence>
<dbReference type="Pfam" id="PF00691">
    <property type="entry name" value="OmpA"/>
    <property type="match status" value="1"/>
</dbReference>
<evidence type="ECO:0000256" key="5">
    <source>
        <dbReference type="SAM" id="SignalP"/>
    </source>
</evidence>
<evidence type="ECO:0000256" key="1">
    <source>
        <dbReference type="ARBA" id="ARBA00004442"/>
    </source>
</evidence>
<evidence type="ECO:0000313" key="8">
    <source>
        <dbReference type="Proteomes" id="UP001222275"/>
    </source>
</evidence>
<dbReference type="EMBL" id="CP102381">
    <property type="protein sequence ID" value="WEJ63186.1"/>
    <property type="molecule type" value="Genomic_DNA"/>
</dbReference>
<dbReference type="InterPro" id="IPR006690">
    <property type="entry name" value="OMPA-like_CS"/>
</dbReference>
<dbReference type="InterPro" id="IPR006664">
    <property type="entry name" value="OMP_bac"/>
</dbReference>
<protein>
    <submittedName>
        <fullName evidence="7">OmpA family protein</fullName>
    </submittedName>
</protein>
<dbReference type="PANTHER" id="PTHR30329">
    <property type="entry name" value="STATOR ELEMENT OF FLAGELLAR MOTOR COMPLEX"/>
    <property type="match status" value="1"/>
</dbReference>
<gene>
    <name evidence="7" type="ORF">NR989_02750</name>
</gene>
<evidence type="ECO:0000313" key="7">
    <source>
        <dbReference type="EMBL" id="WEJ63186.1"/>
    </source>
</evidence>
<dbReference type="RefSeq" id="WP_275595440.1">
    <property type="nucleotide sequence ID" value="NZ_CP102381.1"/>
</dbReference>
<dbReference type="InterPro" id="IPR050330">
    <property type="entry name" value="Bact_OuterMem_StrucFunc"/>
</dbReference>
<evidence type="ECO:0000256" key="4">
    <source>
        <dbReference type="PROSITE-ProRule" id="PRU00473"/>
    </source>
</evidence>
<dbReference type="Gene3D" id="3.30.1330.60">
    <property type="entry name" value="OmpA-like domain"/>
    <property type="match status" value="1"/>
</dbReference>
<dbReference type="Proteomes" id="UP001222275">
    <property type="component" value="Chromosome"/>
</dbReference>
<dbReference type="CDD" id="cd07185">
    <property type="entry name" value="OmpA_C-like"/>
    <property type="match status" value="1"/>
</dbReference>
<dbReference type="SUPFAM" id="SSF103088">
    <property type="entry name" value="OmpA-like"/>
    <property type="match status" value="1"/>
</dbReference>
<organism evidence="7 8">
    <name type="scientific">Thiomicrorhabdus lithotrophica</name>
    <dbReference type="NCBI Taxonomy" id="2949997"/>
    <lineage>
        <taxon>Bacteria</taxon>
        <taxon>Pseudomonadati</taxon>
        <taxon>Pseudomonadota</taxon>
        <taxon>Gammaproteobacteria</taxon>
        <taxon>Thiotrichales</taxon>
        <taxon>Piscirickettsiaceae</taxon>
        <taxon>Thiomicrorhabdus</taxon>
    </lineage>
</organism>
<dbReference type="InterPro" id="IPR006665">
    <property type="entry name" value="OmpA-like"/>
</dbReference>
<keyword evidence="5" id="KW-0732">Signal</keyword>
<feature type="chain" id="PRO_5046841237" evidence="5">
    <location>
        <begin position="22"/>
        <end position="215"/>
    </location>
</feature>
<comment type="subcellular location">
    <subcellularLocation>
        <location evidence="1">Cell outer membrane</location>
    </subcellularLocation>
</comment>
<evidence type="ECO:0000256" key="3">
    <source>
        <dbReference type="ARBA" id="ARBA00023237"/>
    </source>
</evidence>
<proteinExistence type="predicted"/>
<evidence type="ECO:0000256" key="2">
    <source>
        <dbReference type="ARBA" id="ARBA00023136"/>
    </source>
</evidence>
<dbReference type="PRINTS" id="PR01023">
    <property type="entry name" value="NAFLGMOTY"/>
</dbReference>